<evidence type="ECO:0000313" key="2">
    <source>
        <dbReference type="EMBL" id="CAG6719383.1"/>
    </source>
</evidence>
<accession>A0A8D8Y3G4</accession>
<organism evidence="2">
    <name type="scientific">Cacopsylla melanoneura</name>
    <dbReference type="NCBI Taxonomy" id="428564"/>
    <lineage>
        <taxon>Eukaryota</taxon>
        <taxon>Metazoa</taxon>
        <taxon>Ecdysozoa</taxon>
        <taxon>Arthropoda</taxon>
        <taxon>Hexapoda</taxon>
        <taxon>Insecta</taxon>
        <taxon>Pterygota</taxon>
        <taxon>Neoptera</taxon>
        <taxon>Paraneoptera</taxon>
        <taxon>Hemiptera</taxon>
        <taxon>Sternorrhyncha</taxon>
        <taxon>Psylloidea</taxon>
        <taxon>Psyllidae</taxon>
        <taxon>Psyllinae</taxon>
        <taxon>Cacopsylla</taxon>
    </lineage>
</organism>
<evidence type="ECO:0000256" key="1">
    <source>
        <dbReference type="SAM" id="SignalP"/>
    </source>
</evidence>
<keyword evidence="1" id="KW-0732">Signal</keyword>
<dbReference type="AlphaFoldDB" id="A0A8D8Y3G4"/>
<proteinExistence type="predicted"/>
<reference evidence="2" key="1">
    <citation type="submission" date="2021-05" db="EMBL/GenBank/DDBJ databases">
        <authorList>
            <person name="Alioto T."/>
            <person name="Alioto T."/>
            <person name="Gomez Garrido J."/>
        </authorList>
    </citation>
    <scope>NUCLEOTIDE SEQUENCE</scope>
</reference>
<feature type="signal peptide" evidence="1">
    <location>
        <begin position="1"/>
        <end position="20"/>
    </location>
</feature>
<protein>
    <submittedName>
        <fullName evidence="2">Uncharacterized protein</fullName>
    </submittedName>
</protein>
<sequence length="294" mass="34187">MDNCYLIILLSWCSLSIANGLNDITTVYEINTLKSDLEEVKYLNTCTVSVHVPAVAKQLPLFSSNSNGSISGTNIPPLYSRPTLTKWKRLDGRELLTDDFMKEQMLNFKQINMNLPPLSHLLTQTLFNWIKVQNSEPVYNESYMNAFYNNNSTLPYNTLMVTFHTFEPTRTQLYWDSNDSHLIEITTRNGNNITVCYYNEKTECKEYIFSFGYNAANNSRILITLFGEFIISDVHGPQILYTNFHLPKGFTQYTGIKHVHDGIWSLHYFLYQAIPTHIVSPWLEMKNRKRKEFN</sequence>
<dbReference type="EMBL" id="HBUF01358716">
    <property type="protein sequence ID" value="CAG6719383.1"/>
    <property type="molecule type" value="Transcribed_RNA"/>
</dbReference>
<name>A0A8D8Y3G4_9HEMI</name>
<feature type="chain" id="PRO_5034540178" evidence="1">
    <location>
        <begin position="21"/>
        <end position="294"/>
    </location>
</feature>